<dbReference type="AlphaFoldDB" id="A0A4V1M9Z5"/>
<protein>
    <submittedName>
        <fullName evidence="5">SusC/RagA family TonB-linked outer membrane protein</fullName>
    </submittedName>
</protein>
<gene>
    <name evidence="5" type="ORF">ESB13_14960</name>
</gene>
<evidence type="ECO:0000256" key="3">
    <source>
        <dbReference type="ARBA" id="ARBA00023237"/>
    </source>
</evidence>
<dbReference type="InterPro" id="IPR037066">
    <property type="entry name" value="Plug_dom_sf"/>
</dbReference>
<feature type="domain" description="TonB-dependent receptor plug" evidence="4">
    <location>
        <begin position="135"/>
        <end position="241"/>
    </location>
</feature>
<dbReference type="NCBIfam" id="TIGR04056">
    <property type="entry name" value="OMP_RagA_SusC"/>
    <property type="match status" value="1"/>
</dbReference>
<comment type="subcellular location">
    <subcellularLocation>
        <location evidence="1">Cell outer membrane</location>
    </subcellularLocation>
</comment>
<dbReference type="Pfam" id="PF07715">
    <property type="entry name" value="Plug"/>
    <property type="match status" value="1"/>
</dbReference>
<organism evidence="5 6">
    <name type="scientific">Filimonas effusa</name>
    <dbReference type="NCBI Taxonomy" id="2508721"/>
    <lineage>
        <taxon>Bacteria</taxon>
        <taxon>Pseudomonadati</taxon>
        <taxon>Bacteroidota</taxon>
        <taxon>Chitinophagia</taxon>
        <taxon>Chitinophagales</taxon>
        <taxon>Chitinophagaceae</taxon>
        <taxon>Filimonas</taxon>
    </lineage>
</organism>
<dbReference type="OrthoDB" id="9768177at2"/>
<evidence type="ECO:0000256" key="1">
    <source>
        <dbReference type="ARBA" id="ARBA00004442"/>
    </source>
</evidence>
<evidence type="ECO:0000256" key="2">
    <source>
        <dbReference type="ARBA" id="ARBA00023136"/>
    </source>
</evidence>
<dbReference type="InterPro" id="IPR023996">
    <property type="entry name" value="TonB-dep_OMP_SusC/RagA"/>
</dbReference>
<dbReference type="InterPro" id="IPR008969">
    <property type="entry name" value="CarboxyPept-like_regulatory"/>
</dbReference>
<dbReference type="InterPro" id="IPR036942">
    <property type="entry name" value="Beta-barrel_TonB_sf"/>
</dbReference>
<dbReference type="Gene3D" id="2.40.170.20">
    <property type="entry name" value="TonB-dependent receptor, beta-barrel domain"/>
    <property type="match status" value="1"/>
</dbReference>
<comment type="caution">
    <text evidence="5">The sequence shown here is derived from an EMBL/GenBank/DDBJ whole genome shotgun (WGS) entry which is preliminary data.</text>
</comment>
<dbReference type="SUPFAM" id="SSF56935">
    <property type="entry name" value="Porins"/>
    <property type="match status" value="1"/>
</dbReference>
<evidence type="ECO:0000259" key="4">
    <source>
        <dbReference type="Pfam" id="PF07715"/>
    </source>
</evidence>
<dbReference type="Gene3D" id="2.170.130.10">
    <property type="entry name" value="TonB-dependent receptor, plug domain"/>
    <property type="match status" value="1"/>
</dbReference>
<dbReference type="SUPFAM" id="SSF49464">
    <property type="entry name" value="Carboxypeptidase regulatory domain-like"/>
    <property type="match status" value="1"/>
</dbReference>
<accession>A0A4V1M9Z5</accession>
<dbReference type="InterPro" id="IPR012910">
    <property type="entry name" value="Plug_dom"/>
</dbReference>
<reference evidence="5 6" key="1">
    <citation type="submission" date="2019-01" db="EMBL/GenBank/DDBJ databases">
        <title>Filimonas sp. strain TTM-71.</title>
        <authorList>
            <person name="Chen W.-M."/>
        </authorList>
    </citation>
    <scope>NUCLEOTIDE SEQUENCE [LARGE SCALE GENOMIC DNA]</scope>
    <source>
        <strain evidence="5 6">TTM-71</strain>
    </source>
</reference>
<dbReference type="Proteomes" id="UP000290545">
    <property type="component" value="Unassembled WGS sequence"/>
</dbReference>
<evidence type="ECO:0000313" key="6">
    <source>
        <dbReference type="Proteomes" id="UP000290545"/>
    </source>
</evidence>
<dbReference type="EMBL" id="SDHZ01000002">
    <property type="protein sequence ID" value="RXK83394.1"/>
    <property type="molecule type" value="Genomic_DNA"/>
</dbReference>
<keyword evidence="3" id="KW-0998">Cell outer membrane</keyword>
<keyword evidence="2" id="KW-0472">Membrane</keyword>
<name>A0A4V1M9Z5_9BACT</name>
<evidence type="ECO:0000313" key="5">
    <source>
        <dbReference type="EMBL" id="RXK83394.1"/>
    </source>
</evidence>
<proteinExistence type="predicted"/>
<sequence length="1024" mass="112652">MVRTIMANKTQFKMTKYKRYLILLSGLLSLAAMETKAQTAGDNTYSGRVTNAKGNSMQSVLVTVKRTGVATSSGKNGEFAIAGTPGDTLVFTRNGFRSIWRVAGKSSAMSVIFAESDVMDTEEDYVGIPFGKRTKRELNYAVSSASTDDLPKLPISNLTSLLAGRYSGLLIQLTGHQPGTENVGFQVRGKSSYTQGGDPVILVDGVERDFSDMDVTEIESISVLKDAAALNWYGLNAGNGAILVNTRHGKPNQNFITFDVLAGFQSASKYVKPLNSYDFANLYNQGLSNVGQSPAYNQAALDAYKNHTDPYLFPDNNYLERFLGKTAPVQRYNLSLGGGSERVRYYTTISYYNQEGLFKETKTDDYNANFSYKRYNFRVNLDYDVTKTLSLSLLAGLRSERRYDMGDRTSGVLNTLYNLPPNAFPILNKDSSYGGTSVYQNNPLGQIQSTGTYNVIANVLNVSLAAKQKLDIFTEGLSANIFFSYDGYGNYSHGFTMNYAVVNQAVTPSQTYRTPAVLAYRYAGFGTSTKNNEVWLGLDYDRVFAQKHKINASVRAQQSMSAAVDRIDYRGRLFVARADYGFNDRYFVGFTGSYSGSENYAPGRRFGFFPAVSAGWVISDEGFLKGAKWLNYLKLRGSYGRTGNLAPTYDANGNWVRLPYRALFTRGAGPILGSSFSSTTTAYEVSPTGNPLTTWEKIDRLNIGADLSLLKNELSLSADVFTEKRIDILNSANMPGILGVGVSAVNYGQASSKGFDMGAVYQKHIKDFHFLLNANFTYAANKILRQSLPSGTLAYQSPVDHNIGNVALSGTKRFYVSQGLFQSQDEINNSPKQTLSGLVVPGDIKYKDVNGDNIIDSRDAVNTDYTDIPNVYYGFGLNVRYKLFDISAQFQGVHGRTIDIKPVVYAGPNGLNQLSKEAWTIENAATASYPRIGITDNGNNTANSDFWLRSGDFLKLRTLEVGFSLSEKTANRLRMQSARFFVGGFNLLTISKLGSGIDPETPDAGIGSNYPYMKTYTLGISVKF</sequence>
<dbReference type="GO" id="GO:0009279">
    <property type="term" value="C:cell outer membrane"/>
    <property type="evidence" value="ECO:0007669"/>
    <property type="project" value="UniProtKB-SubCell"/>
</dbReference>
<keyword evidence="6" id="KW-1185">Reference proteome</keyword>